<accession>A0A6C0K412</accession>
<organism evidence="1">
    <name type="scientific">viral metagenome</name>
    <dbReference type="NCBI Taxonomy" id="1070528"/>
    <lineage>
        <taxon>unclassified sequences</taxon>
        <taxon>metagenomes</taxon>
        <taxon>organismal metagenomes</taxon>
    </lineage>
</organism>
<name>A0A6C0K412_9ZZZZ</name>
<reference evidence="1" key="1">
    <citation type="journal article" date="2020" name="Nature">
        <title>Giant virus diversity and host interactions through global metagenomics.</title>
        <authorList>
            <person name="Schulz F."/>
            <person name="Roux S."/>
            <person name="Paez-Espino D."/>
            <person name="Jungbluth S."/>
            <person name="Walsh D.A."/>
            <person name="Denef V.J."/>
            <person name="McMahon K.D."/>
            <person name="Konstantinidis K.T."/>
            <person name="Eloe-Fadrosh E.A."/>
            <person name="Kyrpides N.C."/>
            <person name="Woyke T."/>
        </authorList>
    </citation>
    <scope>NUCLEOTIDE SEQUENCE</scope>
    <source>
        <strain evidence="1">GVMAG-S-1101172-89</strain>
    </source>
</reference>
<dbReference type="EMBL" id="MN740810">
    <property type="protein sequence ID" value="QHU12805.1"/>
    <property type="molecule type" value="Genomic_DNA"/>
</dbReference>
<protein>
    <submittedName>
        <fullName evidence="1">Uncharacterized protein</fullName>
    </submittedName>
</protein>
<evidence type="ECO:0000313" key="1">
    <source>
        <dbReference type="EMBL" id="QHU12805.1"/>
    </source>
</evidence>
<dbReference type="AlphaFoldDB" id="A0A6C0K412"/>
<proteinExistence type="predicted"/>
<sequence length="88" mass="10159">MDNYFFERLENAIKKFMATPADEEAHAIAMQAIRRCKAIVAKDYKVLWEEVEGILLDVRGDLDRMQSDLDKERILVREIIGALSSTSR</sequence>